<keyword evidence="2" id="KW-1185">Reference proteome</keyword>
<sequence>MVVRIMIQIVKSLGVTDSDCRGLQSGGYVLGSRGYSELRPGAGQTSPALLADKDIVTAAILRKWNLPIHDSNRDSRFYDPRPILDRIAILTTL</sequence>
<gene>
    <name evidence="1" type="ORF">CRG98_048001</name>
</gene>
<dbReference type="AlphaFoldDB" id="A0A2I0HIT9"/>
<protein>
    <submittedName>
        <fullName evidence="1">Uncharacterized protein</fullName>
    </submittedName>
</protein>
<accession>A0A2I0HIT9</accession>
<dbReference type="EMBL" id="PGOL01008549">
    <property type="protein sequence ID" value="PKI31619.1"/>
    <property type="molecule type" value="Genomic_DNA"/>
</dbReference>
<proteinExistence type="predicted"/>
<dbReference type="Proteomes" id="UP000233551">
    <property type="component" value="Unassembled WGS sequence"/>
</dbReference>
<reference evidence="1 2" key="1">
    <citation type="submission" date="2017-11" db="EMBL/GenBank/DDBJ databases">
        <title>De-novo sequencing of pomegranate (Punica granatum L.) genome.</title>
        <authorList>
            <person name="Akparov Z."/>
            <person name="Amiraslanov A."/>
            <person name="Hajiyeva S."/>
            <person name="Abbasov M."/>
            <person name="Kaur K."/>
            <person name="Hamwieh A."/>
            <person name="Solovyev V."/>
            <person name="Salamov A."/>
            <person name="Braich B."/>
            <person name="Kosarev P."/>
            <person name="Mahmoud A."/>
            <person name="Hajiyev E."/>
            <person name="Babayeva S."/>
            <person name="Izzatullayeva V."/>
            <person name="Mammadov A."/>
            <person name="Mammadov A."/>
            <person name="Sharifova S."/>
            <person name="Ojaghi J."/>
            <person name="Eynullazada K."/>
            <person name="Bayramov B."/>
            <person name="Abdulazimova A."/>
            <person name="Shahmuradov I."/>
        </authorList>
    </citation>
    <scope>NUCLEOTIDE SEQUENCE [LARGE SCALE GENOMIC DNA]</scope>
    <source>
        <strain evidence="2">cv. AG2017</strain>
        <tissue evidence="1">Leaf</tissue>
    </source>
</reference>
<organism evidence="1 2">
    <name type="scientific">Punica granatum</name>
    <name type="common">Pomegranate</name>
    <dbReference type="NCBI Taxonomy" id="22663"/>
    <lineage>
        <taxon>Eukaryota</taxon>
        <taxon>Viridiplantae</taxon>
        <taxon>Streptophyta</taxon>
        <taxon>Embryophyta</taxon>
        <taxon>Tracheophyta</taxon>
        <taxon>Spermatophyta</taxon>
        <taxon>Magnoliopsida</taxon>
        <taxon>eudicotyledons</taxon>
        <taxon>Gunneridae</taxon>
        <taxon>Pentapetalae</taxon>
        <taxon>rosids</taxon>
        <taxon>malvids</taxon>
        <taxon>Myrtales</taxon>
        <taxon>Lythraceae</taxon>
        <taxon>Punica</taxon>
    </lineage>
</organism>
<evidence type="ECO:0000313" key="2">
    <source>
        <dbReference type="Proteomes" id="UP000233551"/>
    </source>
</evidence>
<name>A0A2I0HIT9_PUNGR</name>
<comment type="caution">
    <text evidence="1">The sequence shown here is derived from an EMBL/GenBank/DDBJ whole genome shotgun (WGS) entry which is preliminary data.</text>
</comment>
<evidence type="ECO:0000313" key="1">
    <source>
        <dbReference type="EMBL" id="PKI31619.1"/>
    </source>
</evidence>